<evidence type="ECO:0000256" key="1">
    <source>
        <dbReference type="ARBA" id="ARBA00006943"/>
    </source>
</evidence>
<reference evidence="3 4" key="1">
    <citation type="submission" date="2020-10" db="EMBL/GenBank/DDBJ databases">
        <authorList>
            <person name="Castelo-Branco R."/>
            <person name="Eusebio N."/>
            <person name="Adriana R."/>
            <person name="Vieira A."/>
            <person name="Brugerolle De Fraissinette N."/>
            <person name="Rezende De Castro R."/>
            <person name="Schneider M.P."/>
            <person name="Vasconcelos V."/>
            <person name="Leao P.N."/>
        </authorList>
    </citation>
    <scope>NUCLEOTIDE SEQUENCE [LARGE SCALE GENOMIC DNA]</scope>
    <source>
        <strain evidence="3 4">LEGE 06226</strain>
    </source>
</reference>
<organism evidence="3 4">
    <name type="scientific">Planktothrix mougeotii LEGE 06226</name>
    <dbReference type="NCBI Taxonomy" id="1828728"/>
    <lineage>
        <taxon>Bacteria</taxon>
        <taxon>Bacillati</taxon>
        <taxon>Cyanobacteriota</taxon>
        <taxon>Cyanophyceae</taxon>
        <taxon>Oscillatoriophycideae</taxon>
        <taxon>Oscillatoriales</taxon>
        <taxon>Microcoleaceae</taxon>
        <taxon>Planktothrix</taxon>
    </lineage>
</organism>
<evidence type="ECO:0000256" key="2">
    <source>
        <dbReference type="ARBA" id="ARBA00022679"/>
    </source>
</evidence>
<dbReference type="Proteomes" id="UP000640725">
    <property type="component" value="Unassembled WGS sequence"/>
</dbReference>
<evidence type="ECO:0000313" key="3">
    <source>
        <dbReference type="EMBL" id="MBE9141998.1"/>
    </source>
</evidence>
<dbReference type="PANTHER" id="PTHR10488:SF1">
    <property type="entry name" value="GLYCINE AMIDINOTRANSFERASE, MITOCHONDRIAL"/>
    <property type="match status" value="1"/>
</dbReference>
<keyword evidence="2" id="KW-0808">Transferase</keyword>
<accession>A0ABR9U6A8</accession>
<gene>
    <name evidence="3" type="ORF">IQ236_02025</name>
</gene>
<dbReference type="SUPFAM" id="SSF55909">
    <property type="entry name" value="Pentein"/>
    <property type="match status" value="1"/>
</dbReference>
<protein>
    <submittedName>
        <fullName evidence="3">Glycine amidinotransferase</fullName>
    </submittedName>
</protein>
<sequence length="380" mass="44312">MKVNSYDEWSPLKEVIVGSPVHYDAQELELSFKLFFHDQAYSAFWYPYYEHNKATTEDANKRTPVRKFSKQYLEELNEDVEGLVTALKMAGVTVYRPTPLTEVTPFRTPYWEATTMPALNVRDQAMIVGDEIIETAPQVRARYFENDLLKPIFYRYFRGGSRWSSMPRPMMTDRSFDTSYVSGQNVPAIQAVYSQEPSEFDIGFEMMFDSAQCLRFGKDILVNVSTENHELGLKWLERHFEGRFRFHRVYRLNDNHIDSTILPLRPGLLLLRNPAVREQLPESLQKWDVIYPPEPTENIFPHYDDDELILTSPYIDLNVLSVNENTVVVNSLFPELIRTLEQHGFTTIPVRHRHRRLFSGGFHCFTLDTVRVGGAEDYLS</sequence>
<dbReference type="EMBL" id="JADEWU010000003">
    <property type="protein sequence ID" value="MBE9141998.1"/>
    <property type="molecule type" value="Genomic_DNA"/>
</dbReference>
<dbReference type="Gene3D" id="3.75.10.10">
    <property type="entry name" value="L-arginine/glycine Amidinotransferase, Chain A"/>
    <property type="match status" value="1"/>
</dbReference>
<name>A0ABR9U6A8_9CYAN</name>
<proteinExistence type="inferred from homology"/>
<keyword evidence="4" id="KW-1185">Reference proteome</keyword>
<dbReference type="InterPro" id="IPR033195">
    <property type="entry name" value="AmidinoTrfase"/>
</dbReference>
<evidence type="ECO:0000313" key="4">
    <source>
        <dbReference type="Proteomes" id="UP000640725"/>
    </source>
</evidence>
<comment type="similarity">
    <text evidence="1">Belongs to the amidinotransferase family.</text>
</comment>
<dbReference type="PANTHER" id="PTHR10488">
    <property type="entry name" value="GLYCINE AMIDINOTRANSFERASE, MITOCHONDRIAL"/>
    <property type="match status" value="1"/>
</dbReference>
<comment type="caution">
    <text evidence="3">The sequence shown here is derived from an EMBL/GenBank/DDBJ whole genome shotgun (WGS) entry which is preliminary data.</text>
</comment>